<dbReference type="AlphaFoldDB" id="A0A5J5JAP9"/>
<feature type="domain" description="Anti-sigma K factor RskA C-terminal" evidence="3">
    <location>
        <begin position="132"/>
        <end position="255"/>
    </location>
</feature>
<evidence type="ECO:0000256" key="2">
    <source>
        <dbReference type="SAM" id="Phobius"/>
    </source>
</evidence>
<feature type="compositionally biased region" description="Pro residues" evidence="1">
    <location>
        <begin position="94"/>
        <end position="105"/>
    </location>
</feature>
<evidence type="ECO:0000256" key="1">
    <source>
        <dbReference type="SAM" id="MobiDB-lite"/>
    </source>
</evidence>
<feature type="transmembrane region" description="Helical" evidence="2">
    <location>
        <begin position="128"/>
        <end position="148"/>
    </location>
</feature>
<feature type="compositionally biased region" description="Low complexity" evidence="1">
    <location>
        <begin position="81"/>
        <end position="93"/>
    </location>
</feature>
<keyword evidence="5" id="KW-1185">Reference proteome</keyword>
<protein>
    <submittedName>
        <fullName evidence="4">Anti-sigma factor</fullName>
    </submittedName>
</protein>
<feature type="region of interest" description="Disordered" evidence="1">
    <location>
        <begin position="245"/>
        <end position="266"/>
    </location>
</feature>
<keyword evidence="2" id="KW-0472">Membrane</keyword>
<dbReference type="Proteomes" id="UP000325516">
    <property type="component" value="Chromosome"/>
</dbReference>
<evidence type="ECO:0000313" key="4">
    <source>
        <dbReference type="EMBL" id="QEW03826.1"/>
    </source>
</evidence>
<dbReference type="GO" id="GO:0005886">
    <property type="term" value="C:plasma membrane"/>
    <property type="evidence" value="ECO:0007669"/>
    <property type="project" value="InterPro"/>
</dbReference>
<dbReference type="InterPro" id="IPR018764">
    <property type="entry name" value="RskA_C"/>
</dbReference>
<name>A0A5J5JAP9_9MICO</name>
<reference evidence="5" key="1">
    <citation type="submission" date="2019-09" db="EMBL/GenBank/DDBJ databases">
        <title>Mumia zhuanghuii sp. nov. isolated from the intestinal contents of plateau pika (Ochotona curzoniae) in the Qinghai-Tibet plateau of China.</title>
        <authorList>
            <person name="Tian Z."/>
        </authorList>
    </citation>
    <scope>NUCLEOTIDE SEQUENCE [LARGE SCALE GENOMIC DNA]</scope>
    <source>
        <strain evidence="5">L-031</strain>
    </source>
</reference>
<keyword evidence="2" id="KW-1133">Transmembrane helix</keyword>
<evidence type="ECO:0000313" key="5">
    <source>
        <dbReference type="Proteomes" id="UP000325516"/>
    </source>
</evidence>
<gene>
    <name evidence="4" type="ORF">F6J85_12495</name>
</gene>
<evidence type="ECO:0000259" key="3">
    <source>
        <dbReference type="Pfam" id="PF10099"/>
    </source>
</evidence>
<organism evidence="4 5">
    <name type="scientific">Microbacterium lushaniae</name>
    <dbReference type="NCBI Taxonomy" id="2614639"/>
    <lineage>
        <taxon>Bacteria</taxon>
        <taxon>Bacillati</taxon>
        <taxon>Actinomycetota</taxon>
        <taxon>Actinomycetes</taxon>
        <taxon>Micrococcales</taxon>
        <taxon>Microbacteriaceae</taxon>
        <taxon>Microbacterium</taxon>
    </lineage>
</organism>
<accession>A0A5J6L5Z6</accession>
<dbReference type="Pfam" id="PF10099">
    <property type="entry name" value="RskA_C"/>
    <property type="match status" value="1"/>
</dbReference>
<proteinExistence type="predicted"/>
<feature type="compositionally biased region" description="Low complexity" evidence="1">
    <location>
        <begin position="106"/>
        <end position="117"/>
    </location>
</feature>
<sequence>MSHLDPERLALLAIGESAADGERSHLEDCPVCATELEELAFAVSVGRATVDVGEWETPPERVWEGILADISHPEPDPPAEPSARAAAPSASPAAPSPPPTDPPAAGPSSRAAGTGSPPAAPRGRTRMLFTLAASVALLLVIVGIGVAVRPAQPVEVAAASLDAFPAHPGARGSATVIETDDRERVVRVTLDADADTGDGAREVWLITADATALVSLGTLEGSEGTFPIPPDIDIDEYVLVDVSLEPADGDPQHSGDSIVRGELRAA</sequence>
<feature type="region of interest" description="Disordered" evidence="1">
    <location>
        <begin position="69"/>
        <end position="121"/>
    </location>
</feature>
<accession>A0A5J5JAP9</accession>
<keyword evidence="2" id="KW-0812">Transmembrane</keyword>
<dbReference type="KEGG" id="mlz:F6J85_12495"/>
<dbReference type="EMBL" id="CP044232">
    <property type="protein sequence ID" value="QEW03826.1"/>
    <property type="molecule type" value="Genomic_DNA"/>
</dbReference>
<dbReference type="RefSeq" id="WP_150919858.1">
    <property type="nucleotide sequence ID" value="NZ_CP044232.1"/>
</dbReference>